<accession>X1IQP4</accession>
<organism evidence="1">
    <name type="scientific">marine sediment metagenome</name>
    <dbReference type="NCBI Taxonomy" id="412755"/>
    <lineage>
        <taxon>unclassified sequences</taxon>
        <taxon>metagenomes</taxon>
        <taxon>ecological metagenomes</taxon>
    </lineage>
</organism>
<reference evidence="1" key="1">
    <citation type="journal article" date="2014" name="Front. Microbiol.">
        <title>High frequency of phylogenetically diverse reductive dehalogenase-homologous genes in deep subseafloor sedimentary metagenomes.</title>
        <authorList>
            <person name="Kawai M."/>
            <person name="Futagami T."/>
            <person name="Toyoda A."/>
            <person name="Takaki Y."/>
            <person name="Nishi S."/>
            <person name="Hori S."/>
            <person name="Arai W."/>
            <person name="Tsubouchi T."/>
            <person name="Morono Y."/>
            <person name="Uchiyama I."/>
            <person name="Ito T."/>
            <person name="Fujiyama A."/>
            <person name="Inagaki F."/>
            <person name="Takami H."/>
        </authorList>
    </citation>
    <scope>NUCLEOTIDE SEQUENCE</scope>
    <source>
        <strain evidence="1">Expedition CK06-06</strain>
    </source>
</reference>
<dbReference type="EMBL" id="BARU01020056">
    <property type="protein sequence ID" value="GAH59878.1"/>
    <property type="molecule type" value="Genomic_DNA"/>
</dbReference>
<proteinExistence type="predicted"/>
<protein>
    <recommendedName>
        <fullName evidence="2">Glycosyl transferase family 1 domain-containing protein</fullName>
    </recommendedName>
</protein>
<dbReference type="AlphaFoldDB" id="X1IQP4"/>
<evidence type="ECO:0000313" key="1">
    <source>
        <dbReference type="EMBL" id="GAH59878.1"/>
    </source>
</evidence>
<gene>
    <name evidence="1" type="ORF">S03H2_32974</name>
</gene>
<comment type="caution">
    <text evidence="1">The sequence shown here is derived from an EMBL/GenBank/DDBJ whole genome shotgun (WGS) entry which is preliminary data.</text>
</comment>
<evidence type="ECO:0008006" key="2">
    <source>
        <dbReference type="Google" id="ProtNLM"/>
    </source>
</evidence>
<name>X1IQP4_9ZZZZ</name>
<feature type="non-terminal residue" evidence="1">
    <location>
        <position position="1"/>
    </location>
</feature>
<sequence>AVLNKVMQTPFVYASLETLEERLLWLVDNPAVLSDFQERTRLWVLQHWHAMDQVKEYVNAYQETKDAH</sequence>